<dbReference type="RefSeq" id="WP_073238605.1">
    <property type="nucleotide sequence ID" value="NZ_FQUQ01000009.1"/>
</dbReference>
<dbReference type="EMBL" id="FQUQ01000009">
    <property type="protein sequence ID" value="SHG98283.1"/>
    <property type="molecule type" value="Genomic_DNA"/>
</dbReference>
<accession>A0A1M5PAL7</accession>
<gene>
    <name evidence="2" type="ORF">SAMN04488522_10958</name>
</gene>
<dbReference type="PROSITE" id="PS50022">
    <property type="entry name" value="FA58C_3"/>
    <property type="match status" value="1"/>
</dbReference>
<proteinExistence type="predicted"/>
<protein>
    <submittedName>
        <fullName evidence="2">F5/8 type C domain-containing protein</fullName>
    </submittedName>
</protein>
<sequence>MILINNNLNTMKGKCLYLFVICIAMAMVSCKKDKVAPIVEVEPPAPVVVEDSNYEAVANTFSVSAVLGGAKFDWQNPAKKPVAIKIKYVEDGLSKEKLVAESIDAIGTLTIPIGGRTSFSVFVSNVGGKSIANRPMAIFPELLPEVKLVKTGWTASASSEINDADNEFNGAENIVDDVKAPSLSAGAGTPSFWQTNYNAEPMLIYPHWLIVDMKKAEKITKIGLNAHIDANQGFTAFRLEGSTDGVDFNDIGGGGQKVFSPGTKQEQLFGVTSPVAIRYVKITLLAGSPYPCLGNFEAYARK</sequence>
<dbReference type="InterPro" id="IPR000421">
    <property type="entry name" value="FA58C"/>
</dbReference>
<keyword evidence="3" id="KW-1185">Reference proteome</keyword>
<dbReference type="Gene3D" id="2.60.120.260">
    <property type="entry name" value="Galactose-binding domain-like"/>
    <property type="match status" value="1"/>
</dbReference>
<dbReference type="AlphaFoldDB" id="A0A1M5PAL7"/>
<evidence type="ECO:0000313" key="2">
    <source>
        <dbReference type="EMBL" id="SHG98283.1"/>
    </source>
</evidence>
<dbReference type="Proteomes" id="UP000184287">
    <property type="component" value="Unassembled WGS sequence"/>
</dbReference>
<dbReference type="SUPFAM" id="SSF49785">
    <property type="entry name" value="Galactose-binding domain-like"/>
    <property type="match status" value="1"/>
</dbReference>
<evidence type="ECO:0000259" key="1">
    <source>
        <dbReference type="PROSITE" id="PS50022"/>
    </source>
</evidence>
<evidence type="ECO:0000313" key="3">
    <source>
        <dbReference type="Proteomes" id="UP000184287"/>
    </source>
</evidence>
<reference evidence="3" key="1">
    <citation type="submission" date="2016-11" db="EMBL/GenBank/DDBJ databases">
        <authorList>
            <person name="Varghese N."/>
            <person name="Submissions S."/>
        </authorList>
    </citation>
    <scope>NUCLEOTIDE SEQUENCE [LARGE SCALE GENOMIC DNA]</scope>
    <source>
        <strain evidence="3">DSM 16990</strain>
    </source>
</reference>
<dbReference type="InterPro" id="IPR008979">
    <property type="entry name" value="Galactose-bd-like_sf"/>
</dbReference>
<dbReference type="Pfam" id="PF00754">
    <property type="entry name" value="F5_F8_type_C"/>
    <property type="match status" value="1"/>
</dbReference>
<dbReference type="STRING" id="288992.SAMN04488522_10958"/>
<dbReference type="OrthoDB" id="1434826at2"/>
<organism evidence="2 3">
    <name type="scientific">Pedobacter caeni</name>
    <dbReference type="NCBI Taxonomy" id="288992"/>
    <lineage>
        <taxon>Bacteria</taxon>
        <taxon>Pseudomonadati</taxon>
        <taxon>Bacteroidota</taxon>
        <taxon>Sphingobacteriia</taxon>
        <taxon>Sphingobacteriales</taxon>
        <taxon>Sphingobacteriaceae</taxon>
        <taxon>Pedobacter</taxon>
    </lineage>
</organism>
<feature type="domain" description="F5/8 type C" evidence="1">
    <location>
        <begin position="149"/>
        <end position="301"/>
    </location>
</feature>
<name>A0A1M5PAL7_9SPHI</name>